<dbReference type="PANTHER" id="PTHR37299">
    <property type="entry name" value="TRANSCRIPTIONAL REGULATOR-RELATED"/>
    <property type="match status" value="1"/>
</dbReference>
<sequence>MIHRFFAVYLLNMRIAICDDKIILHDELKKNLEKYAINRNIVINYDDYTNGLDLIASNIEYDIIFMDYQMDGLDGLETVRRMRKKKIETTIIFLTSYPSIVFDTFEVNTYRFLVKPIDYEKLSSALDDYLSSQEDSNFIFIKSDEDNRKVNIDDIIYIEADNKYCYIRTTDDNITYKKTLSDIEKQVPEDKFFRSHRTYLVGFKHIVSHTSTDILFDNKERALISKLKLTPFKKAFTDYIKRYNFEKW</sequence>
<name>W7V2I8_RUMFL</name>
<dbReference type="SMART" id="SM00850">
    <property type="entry name" value="LytTR"/>
    <property type="match status" value="1"/>
</dbReference>
<evidence type="ECO:0000256" key="2">
    <source>
        <dbReference type="ARBA" id="ARBA00024867"/>
    </source>
</evidence>
<evidence type="ECO:0000259" key="4">
    <source>
        <dbReference type="PROSITE" id="PS50110"/>
    </source>
</evidence>
<dbReference type="Gene3D" id="2.40.50.1020">
    <property type="entry name" value="LytTr DNA-binding domain"/>
    <property type="match status" value="1"/>
</dbReference>
<dbReference type="InterPro" id="IPR007492">
    <property type="entry name" value="LytTR_DNA-bd_dom"/>
</dbReference>
<evidence type="ECO:0000313" key="6">
    <source>
        <dbReference type="EMBL" id="EWM55042.1"/>
    </source>
</evidence>
<protein>
    <recommendedName>
        <fullName evidence="1">Stage 0 sporulation protein A homolog</fullName>
    </recommendedName>
</protein>
<dbReference type="PANTHER" id="PTHR37299:SF1">
    <property type="entry name" value="STAGE 0 SPORULATION PROTEIN A HOMOLOG"/>
    <property type="match status" value="1"/>
</dbReference>
<feature type="domain" description="Response regulatory" evidence="4">
    <location>
        <begin position="14"/>
        <end position="130"/>
    </location>
</feature>
<accession>W7V2I8</accession>
<dbReference type="Pfam" id="PF04397">
    <property type="entry name" value="LytTR"/>
    <property type="match status" value="1"/>
</dbReference>
<dbReference type="eggNOG" id="COG3279">
    <property type="taxonomic scope" value="Bacteria"/>
</dbReference>
<dbReference type="GO" id="GO:0000156">
    <property type="term" value="F:phosphorelay response regulator activity"/>
    <property type="evidence" value="ECO:0007669"/>
    <property type="project" value="InterPro"/>
</dbReference>
<evidence type="ECO:0000256" key="1">
    <source>
        <dbReference type="ARBA" id="ARBA00018672"/>
    </source>
</evidence>
<comment type="caution">
    <text evidence="6">The sequence shown here is derived from an EMBL/GenBank/DDBJ whole genome shotgun (WGS) entry which is preliminary data.</text>
</comment>
<proteinExistence type="predicted"/>
<reference evidence="6 7" key="1">
    <citation type="journal article" date="2014" name="PLoS ONE">
        <title>Rumen cellulosomics: divergent fiber-degrading strategies revealed by comparative genome-wide analysis of six ruminococcal strains.</title>
        <authorList>
            <person name="Dassa B."/>
            <person name="Borovok I."/>
            <person name="Ruimy-Israeli V."/>
            <person name="Lamed R."/>
            <person name="Flint H.J."/>
            <person name="Duncan S.H."/>
            <person name="Henrissat B."/>
            <person name="Coutinho P."/>
            <person name="Morrison M."/>
            <person name="Mosoni P."/>
            <person name="Yeoman C.J."/>
            <person name="White B.A."/>
            <person name="Bayer E.A."/>
        </authorList>
    </citation>
    <scope>NUCLEOTIDE SEQUENCE [LARGE SCALE GENOMIC DNA]</scope>
    <source>
        <strain evidence="6 7">007c</strain>
    </source>
</reference>
<dbReference type="InterPro" id="IPR046947">
    <property type="entry name" value="LytR-like"/>
</dbReference>
<dbReference type="InterPro" id="IPR001789">
    <property type="entry name" value="Sig_transdc_resp-reg_receiver"/>
</dbReference>
<feature type="domain" description="HTH LytTR-type" evidence="5">
    <location>
        <begin position="149"/>
        <end position="238"/>
    </location>
</feature>
<dbReference type="Pfam" id="PF00072">
    <property type="entry name" value="Response_reg"/>
    <property type="match status" value="1"/>
</dbReference>
<dbReference type="PROSITE" id="PS50930">
    <property type="entry name" value="HTH_LYTTR"/>
    <property type="match status" value="1"/>
</dbReference>
<dbReference type="SUPFAM" id="SSF52172">
    <property type="entry name" value="CheY-like"/>
    <property type="match status" value="1"/>
</dbReference>
<dbReference type="AlphaFoldDB" id="W7V2I8"/>
<dbReference type="Gene3D" id="3.40.50.2300">
    <property type="match status" value="1"/>
</dbReference>
<dbReference type="Proteomes" id="UP000019365">
    <property type="component" value="Unassembled WGS sequence"/>
</dbReference>
<dbReference type="EMBL" id="ATAX01000006">
    <property type="protein sequence ID" value="EWM55042.1"/>
    <property type="molecule type" value="Genomic_DNA"/>
</dbReference>
<dbReference type="PATRIC" id="fig|1341157.4.peg.149"/>
<organism evidence="6 7">
    <name type="scientific">Ruminococcus flavefaciens 007c</name>
    <dbReference type="NCBI Taxonomy" id="1341157"/>
    <lineage>
        <taxon>Bacteria</taxon>
        <taxon>Bacillati</taxon>
        <taxon>Bacillota</taxon>
        <taxon>Clostridia</taxon>
        <taxon>Eubacteriales</taxon>
        <taxon>Oscillospiraceae</taxon>
        <taxon>Ruminococcus</taxon>
    </lineage>
</organism>
<dbReference type="PROSITE" id="PS50110">
    <property type="entry name" value="RESPONSE_REGULATORY"/>
    <property type="match status" value="1"/>
</dbReference>
<comment type="function">
    <text evidence="2">May play the central regulatory role in sporulation. It may be an element of the effector pathway responsible for the activation of sporulation genes in response to nutritional stress. Spo0A may act in concert with spo0H (a sigma factor) to control the expression of some genes that are critical to the sporulation process.</text>
</comment>
<gene>
    <name evidence="6" type="ORF">RF007C_05060</name>
</gene>
<evidence type="ECO:0000313" key="7">
    <source>
        <dbReference type="Proteomes" id="UP000019365"/>
    </source>
</evidence>
<feature type="modified residue" description="4-aspartylphosphate" evidence="3">
    <location>
        <position position="67"/>
    </location>
</feature>
<dbReference type="GO" id="GO:0003677">
    <property type="term" value="F:DNA binding"/>
    <property type="evidence" value="ECO:0007669"/>
    <property type="project" value="InterPro"/>
</dbReference>
<evidence type="ECO:0000256" key="3">
    <source>
        <dbReference type="PROSITE-ProRule" id="PRU00169"/>
    </source>
</evidence>
<keyword evidence="7" id="KW-1185">Reference proteome</keyword>
<evidence type="ECO:0000259" key="5">
    <source>
        <dbReference type="PROSITE" id="PS50930"/>
    </source>
</evidence>
<keyword evidence="3" id="KW-0597">Phosphoprotein</keyword>
<dbReference type="SMART" id="SM00448">
    <property type="entry name" value="REC"/>
    <property type="match status" value="1"/>
</dbReference>
<dbReference type="RefSeq" id="WP_019679522.1">
    <property type="nucleotide sequence ID" value="NZ_ATAX01000006.1"/>
</dbReference>
<dbReference type="InterPro" id="IPR011006">
    <property type="entry name" value="CheY-like_superfamily"/>
</dbReference>